<evidence type="ECO:0000313" key="2">
    <source>
        <dbReference type="EMBL" id="QSS54605.1"/>
    </source>
</evidence>
<feature type="transmembrane region" description="Helical" evidence="1">
    <location>
        <begin position="33"/>
        <end position="52"/>
    </location>
</feature>
<dbReference type="AlphaFoldDB" id="A0A8A1LNF1"/>
<keyword evidence="1" id="KW-0812">Transmembrane</keyword>
<dbReference type="Proteomes" id="UP000663419">
    <property type="component" value="Chromosome 3"/>
</dbReference>
<evidence type="ECO:0000256" key="1">
    <source>
        <dbReference type="SAM" id="Phobius"/>
    </source>
</evidence>
<sequence length="68" mass="7002">MTSSTSLSGGNFHCTLAADRGLYIATSPPPKSGAKAVAAPLLLLPLILMFLVRRLPFSCADKKGASGL</sequence>
<keyword evidence="1" id="KW-0472">Membrane</keyword>
<name>A0A8A1LNF1_AJEC8</name>
<proteinExistence type="predicted"/>
<protein>
    <submittedName>
        <fullName evidence="2">No significant blast hit</fullName>
    </submittedName>
</protein>
<organism evidence="2 3">
    <name type="scientific">Ajellomyces capsulatus (strain H88)</name>
    <name type="common">Darling's disease fungus</name>
    <name type="synonym">Histoplasma capsulatum</name>
    <dbReference type="NCBI Taxonomy" id="544711"/>
    <lineage>
        <taxon>Eukaryota</taxon>
        <taxon>Fungi</taxon>
        <taxon>Dikarya</taxon>
        <taxon>Ascomycota</taxon>
        <taxon>Pezizomycotina</taxon>
        <taxon>Eurotiomycetes</taxon>
        <taxon>Eurotiomycetidae</taxon>
        <taxon>Onygenales</taxon>
        <taxon>Ajellomycetaceae</taxon>
        <taxon>Histoplasma</taxon>
    </lineage>
</organism>
<keyword evidence="1" id="KW-1133">Transmembrane helix</keyword>
<accession>A0A8A1LNF1</accession>
<dbReference type="VEuPathDB" id="FungiDB:I7I53_02210"/>
<evidence type="ECO:0000313" key="3">
    <source>
        <dbReference type="Proteomes" id="UP000663419"/>
    </source>
</evidence>
<gene>
    <name evidence="2" type="ORF">I7I53_02210</name>
</gene>
<dbReference type="EMBL" id="CP069104">
    <property type="protein sequence ID" value="QSS54605.1"/>
    <property type="molecule type" value="Genomic_DNA"/>
</dbReference>
<reference evidence="2" key="1">
    <citation type="submission" date="2021-01" db="EMBL/GenBank/DDBJ databases">
        <title>Chromosome-level genome assembly of a human fungal pathogen reveals clustering of transcriptionally co-regulated genes.</title>
        <authorList>
            <person name="Voorhies M."/>
            <person name="Cohen S."/>
            <person name="Shea T.P."/>
            <person name="Petrus S."/>
            <person name="Munoz J.F."/>
            <person name="Poplawski S."/>
            <person name="Goldman W.E."/>
            <person name="Michael T."/>
            <person name="Cuomo C.A."/>
            <person name="Sil A."/>
            <person name="Beyhan S."/>
        </authorList>
    </citation>
    <scope>NUCLEOTIDE SEQUENCE</scope>
    <source>
        <strain evidence="2">H88</strain>
    </source>
</reference>